<dbReference type="AlphaFoldDB" id="A0A653LDH8"/>
<dbReference type="Proteomes" id="UP000439123">
    <property type="component" value="Unassembled WGS sequence"/>
</dbReference>
<evidence type="ECO:0000313" key="2">
    <source>
        <dbReference type="Proteomes" id="UP000439123"/>
    </source>
</evidence>
<gene>
    <name evidence="1" type="ORF">AERO8C_80103</name>
</gene>
<proteinExistence type="predicted"/>
<organism evidence="1 2">
    <name type="scientific">Aeromonas veronii</name>
    <dbReference type="NCBI Taxonomy" id="654"/>
    <lineage>
        <taxon>Bacteria</taxon>
        <taxon>Pseudomonadati</taxon>
        <taxon>Pseudomonadota</taxon>
        <taxon>Gammaproteobacteria</taxon>
        <taxon>Aeromonadales</taxon>
        <taxon>Aeromonadaceae</taxon>
        <taxon>Aeromonas</taxon>
    </lineage>
</organism>
<protein>
    <submittedName>
        <fullName evidence="1">Uncharacterized protein</fullName>
    </submittedName>
</protein>
<sequence length="20" mass="2370">MNYIERIIPDISNFSMGKLK</sequence>
<reference evidence="1 2" key="1">
    <citation type="submission" date="2019-10" db="EMBL/GenBank/DDBJ databases">
        <authorList>
            <person name="Karimi E."/>
        </authorList>
    </citation>
    <scope>NUCLEOTIDE SEQUENCE [LARGE SCALE GENOMIC DNA]</scope>
    <source>
        <strain evidence="1">Aeromonas sp. 8C</strain>
    </source>
</reference>
<evidence type="ECO:0000313" key="1">
    <source>
        <dbReference type="EMBL" id="VXA89185.1"/>
    </source>
</evidence>
<accession>A0A653LDH8</accession>
<name>A0A653LDH8_AERVE</name>
<dbReference type="EMBL" id="CABWLC010000021">
    <property type="protein sequence ID" value="VXA89185.1"/>
    <property type="molecule type" value="Genomic_DNA"/>
</dbReference>